<evidence type="ECO:0000256" key="7">
    <source>
        <dbReference type="ARBA" id="ARBA00040154"/>
    </source>
</evidence>
<evidence type="ECO:0000313" key="9">
    <source>
        <dbReference type="EMBL" id="KAK5650100.1"/>
    </source>
</evidence>
<keyword evidence="3 8" id="KW-0853">WD repeat</keyword>
<dbReference type="Proteomes" id="UP001329430">
    <property type="component" value="Chromosome 1"/>
</dbReference>
<proteinExistence type="inferred from homology"/>
<comment type="caution">
    <text evidence="9">The sequence shown here is derived from an EMBL/GenBank/DDBJ whole genome shotgun (WGS) entry which is preliminary data.</text>
</comment>
<dbReference type="PROSITE" id="PS50082">
    <property type="entry name" value="WD_REPEATS_2"/>
    <property type="match status" value="1"/>
</dbReference>
<dbReference type="AlphaFoldDB" id="A0AAN7VM68"/>
<dbReference type="PANTHER" id="PTHR14344">
    <property type="entry name" value="WD REPEAT PROTEIN"/>
    <property type="match status" value="1"/>
</dbReference>
<evidence type="ECO:0000256" key="8">
    <source>
        <dbReference type="PROSITE-ProRule" id="PRU00221"/>
    </source>
</evidence>
<dbReference type="InterPro" id="IPR015943">
    <property type="entry name" value="WD40/YVTN_repeat-like_dom_sf"/>
</dbReference>
<dbReference type="InterPro" id="IPR051973">
    <property type="entry name" value="tRNA_Anticodon_Mtase-Reg"/>
</dbReference>
<evidence type="ECO:0000256" key="4">
    <source>
        <dbReference type="ARBA" id="ARBA00022694"/>
    </source>
</evidence>
<reference evidence="9 10" key="1">
    <citation type="journal article" date="2024" name="Insects">
        <title>An Improved Chromosome-Level Genome Assembly of the Firefly Pyrocoelia pectoralis.</title>
        <authorList>
            <person name="Fu X."/>
            <person name="Meyer-Rochow V.B."/>
            <person name="Ballantyne L."/>
            <person name="Zhu X."/>
        </authorList>
    </citation>
    <scope>NUCLEOTIDE SEQUENCE [LARGE SCALE GENOMIC DNA]</scope>
    <source>
        <strain evidence="9">XCY_ONT2</strain>
    </source>
</reference>
<keyword evidence="10" id="KW-1185">Reference proteome</keyword>
<dbReference type="SUPFAM" id="SSF50978">
    <property type="entry name" value="WD40 repeat-like"/>
    <property type="match status" value="3"/>
</dbReference>
<dbReference type="Gene3D" id="2.130.10.10">
    <property type="entry name" value="YVTN repeat-like/Quinoprotein amine dehydrogenase"/>
    <property type="match status" value="4"/>
</dbReference>
<dbReference type="GO" id="GO:0005737">
    <property type="term" value="C:cytoplasm"/>
    <property type="evidence" value="ECO:0007669"/>
    <property type="project" value="UniProtKB-SubCell"/>
</dbReference>
<sequence length="993" mass="113132">MNNVKSLLIRTDVTCVKCCNNYIFAGIGDKLYIFERTKNINIIKIFDGGQIFGIVFNNSLTECLVYGENKIAVLACNFLDNNFEIISLLCMDDWILSAIWIDMDQHIVTVSMHNIVYLWSKDFKLIDQKLCEENCILYSSHLVNVIWEEVIVLSGTVFSQILIWWPYKSKEDKRCPVLVTLNGHKGVIFSMDCNQRVGMICSTSDDRSAIFWSIPNKNLITELMQPEINVSMKCSLYAHAARVFRCLVLDECVLTAGEDSLVNVWDFEGNLIKKLEVHSGASVWDLDYDCGNGNIVTAGGDCGVTLLPLNDNIEKREIEIANNYILKKVGTLNDENLVGIAENGMILHYRASLKEWLEVKQHNDLFSYALLDVWKSTNSVALAGYHGTVHIYNQYSNQLIHVCSNESANKSRIFSLHWLSENNILTCEAEGVLCIWLIKYKSVVPEFHLRLPPSKEQWTTCACMCGQKLIAVGDRKGNIYIYTLQNIEPIQVIKKAHNYLGITNLHFRNGYLTSLGRNSLIKKYKFDQSIQQFLHLSSDKVPFTWTAAVYDDDQFTLLFAFLGKQFVVWDYNNRRTLLQFDCGGAHRSWDFCKLTDTVQFVFIKNKKVCVVKTDMNLFKTLHVMEGFHSSEINNALCLKLTNTTKYVLISGGEDTTIRLSEIDWGIIPVKLKTINIFKSHLSSVRAITACSIESDSSYDRYLIFSAGGRAQIILWELEINRNNNYLNCSEKFSHYEALSSDESETRVMDLCCISTTNAVILIAASSNGSLRIFLVYNNENKNSYKMSAVGEFYFKSKCILKIKHFKVQNQDIVLSCCTQGNVTFWDFTRFILSVENSKNIQHCTPKCLEEIPTSIELHSGGINSVDCKIVDSNRCLLLTGGDDNVINYTLISFSIKNCKLDVEVLSKFCNSVLHCAQITGVFIASKYFFTISIDHKLNVFKWFLNDNDIICEYYFKYNSSIADIQGMQCFENSFGVHTVIYGRGLELYEVSLK</sequence>
<keyword evidence="5" id="KW-0677">Repeat</keyword>
<evidence type="ECO:0000256" key="1">
    <source>
        <dbReference type="ARBA" id="ARBA00004496"/>
    </source>
</evidence>
<feature type="repeat" description="WD" evidence="8">
    <location>
        <begin position="181"/>
        <end position="222"/>
    </location>
</feature>
<evidence type="ECO:0000313" key="10">
    <source>
        <dbReference type="Proteomes" id="UP001329430"/>
    </source>
</evidence>
<dbReference type="SMART" id="SM00320">
    <property type="entry name" value="WD40"/>
    <property type="match status" value="11"/>
</dbReference>
<protein>
    <recommendedName>
        <fullName evidence="7">tRNA (34-2'-O)-methyltransferase regulator WDR6</fullName>
    </recommendedName>
</protein>
<evidence type="ECO:0000256" key="3">
    <source>
        <dbReference type="ARBA" id="ARBA00022574"/>
    </source>
</evidence>
<comment type="subcellular location">
    <subcellularLocation>
        <location evidence="1">Cytoplasm</location>
    </subcellularLocation>
</comment>
<dbReference type="EMBL" id="JAVRBK010000001">
    <property type="protein sequence ID" value="KAK5650100.1"/>
    <property type="molecule type" value="Genomic_DNA"/>
</dbReference>
<evidence type="ECO:0000256" key="5">
    <source>
        <dbReference type="ARBA" id="ARBA00022737"/>
    </source>
</evidence>
<keyword evidence="4" id="KW-0819">tRNA processing</keyword>
<dbReference type="Pfam" id="PF00400">
    <property type="entry name" value="WD40"/>
    <property type="match status" value="1"/>
</dbReference>
<evidence type="ECO:0000256" key="2">
    <source>
        <dbReference type="ARBA" id="ARBA00022490"/>
    </source>
</evidence>
<dbReference type="InterPro" id="IPR036322">
    <property type="entry name" value="WD40_repeat_dom_sf"/>
</dbReference>
<organism evidence="9 10">
    <name type="scientific">Pyrocoelia pectoralis</name>
    <dbReference type="NCBI Taxonomy" id="417401"/>
    <lineage>
        <taxon>Eukaryota</taxon>
        <taxon>Metazoa</taxon>
        <taxon>Ecdysozoa</taxon>
        <taxon>Arthropoda</taxon>
        <taxon>Hexapoda</taxon>
        <taxon>Insecta</taxon>
        <taxon>Pterygota</taxon>
        <taxon>Neoptera</taxon>
        <taxon>Endopterygota</taxon>
        <taxon>Coleoptera</taxon>
        <taxon>Polyphaga</taxon>
        <taxon>Elateriformia</taxon>
        <taxon>Elateroidea</taxon>
        <taxon>Lampyridae</taxon>
        <taxon>Lampyrinae</taxon>
        <taxon>Pyrocoelia</taxon>
    </lineage>
</organism>
<keyword evidence="2" id="KW-0963">Cytoplasm</keyword>
<dbReference type="PANTHER" id="PTHR14344:SF3">
    <property type="entry name" value="WD REPEAT-CONTAINING PROTEIN 6"/>
    <property type="match status" value="1"/>
</dbReference>
<gene>
    <name evidence="9" type="ORF">RI129_001129</name>
</gene>
<dbReference type="InterPro" id="IPR001680">
    <property type="entry name" value="WD40_rpt"/>
</dbReference>
<accession>A0AAN7VM68</accession>
<name>A0AAN7VM68_9COLE</name>
<comment type="similarity">
    <text evidence="6">Belongs to the WD repeat WDR6 family.</text>
</comment>
<dbReference type="GO" id="GO:0030488">
    <property type="term" value="P:tRNA methylation"/>
    <property type="evidence" value="ECO:0007669"/>
    <property type="project" value="TreeGrafter"/>
</dbReference>
<evidence type="ECO:0000256" key="6">
    <source>
        <dbReference type="ARBA" id="ARBA00038255"/>
    </source>
</evidence>